<gene>
    <name evidence="2" type="ORF">FD755_024413</name>
</gene>
<dbReference type="Gene3D" id="3.30.63.10">
    <property type="entry name" value="Guanylate Kinase phosphate binding domain"/>
    <property type="match status" value="1"/>
</dbReference>
<dbReference type="EMBL" id="VCEB01002797">
    <property type="protein sequence ID" value="KAB0345932.1"/>
    <property type="molecule type" value="Genomic_DNA"/>
</dbReference>
<dbReference type="SMART" id="SM00072">
    <property type="entry name" value="GuKc"/>
    <property type="match status" value="1"/>
</dbReference>
<feature type="domain" description="Guanylate kinase-like" evidence="1">
    <location>
        <begin position="267"/>
        <end position="436"/>
    </location>
</feature>
<dbReference type="AlphaFoldDB" id="A0A5N3V9X0"/>
<dbReference type="Proteomes" id="UP000326062">
    <property type="component" value="Unassembled WGS sequence"/>
</dbReference>
<dbReference type="InterPro" id="IPR008145">
    <property type="entry name" value="GK/Ca_channel_bsu"/>
</dbReference>
<comment type="caution">
    <text evidence="2">The sequence shown here is derived from an EMBL/GenBank/DDBJ whole genome shotgun (WGS) entry which is preliminary data.</text>
</comment>
<reference evidence="2 3" key="1">
    <citation type="submission" date="2019-06" db="EMBL/GenBank/DDBJ databases">
        <title>Discovery of a novel chromosome fission-fusion reversal in muntjac.</title>
        <authorList>
            <person name="Mudd A.B."/>
            <person name="Bredeson J.V."/>
            <person name="Baum R."/>
            <person name="Hockemeyer D."/>
            <person name="Rokhsar D.S."/>
        </authorList>
    </citation>
    <scope>NUCLEOTIDE SEQUENCE [LARGE SCALE GENOMIC DNA]</scope>
    <source>
        <strain evidence="2">UCam_UCB_Mr</strain>
        <tissue evidence="2">Fibroblast cell line</tissue>
    </source>
</reference>
<dbReference type="InterPro" id="IPR008144">
    <property type="entry name" value="Guanylate_kin-like_dom"/>
</dbReference>
<dbReference type="InterPro" id="IPR020590">
    <property type="entry name" value="Guanylate_kinase_CS"/>
</dbReference>
<dbReference type="Gene3D" id="2.30.30.40">
    <property type="entry name" value="SH3 Domains"/>
    <property type="match status" value="1"/>
</dbReference>
<keyword evidence="3" id="KW-1185">Reference proteome</keyword>
<dbReference type="InterPro" id="IPR027417">
    <property type="entry name" value="P-loop_NTPase"/>
</dbReference>
<dbReference type="InterPro" id="IPR050716">
    <property type="entry name" value="MAGUK"/>
</dbReference>
<evidence type="ECO:0000313" key="3">
    <source>
        <dbReference type="Proteomes" id="UP000326062"/>
    </source>
</evidence>
<accession>A0A5N3V9X0</accession>
<protein>
    <recommendedName>
        <fullName evidence="1">Guanylate kinase-like domain-containing protein</fullName>
    </recommendedName>
</protein>
<dbReference type="SUPFAM" id="SSF52540">
    <property type="entry name" value="P-loop containing nucleoside triphosphate hydrolases"/>
    <property type="match status" value="1"/>
</dbReference>
<sequence>MRKIENYKCWARESSACHGSAEPAGCLIVLSGGRGCSLGLYEMLVALPAQMQPRMNSQKDPTFLWDIHEKLHYYEKQNPMPILQGAAALANDLALLSVHDTVAQKNYDPVLPPMPDDIGNEEGSVKIIYRSGIIQVGDEFREANGIPSQGAITFKIIHSIKEEAPSKEGKMFIKAEAGLSFKKGDILQIMRDANPRAGLNPSKPFQERRLALRRAEILVQPLKVSSRKSSGLRTFHLSRKDKKTNKSMCECKKSDQYDTANVPTYEETWLVLVGPVGVGLNEVKRKLLISNTQQYSLTVPYTTRPRRSQESDGIEYIFISKHLFERNKFIEYGEYKNNYYTSIDSVWSVLAKNKHLRMLEYKPYVIFIRPLSIGRLRETRKNAKIISSRDDQGAAKPFMEDDFQEMIKSAQIMETTELIVNDDLAVAFNDLKRTFDKLETDTHWIPVNWLHS</sequence>
<proteinExistence type="predicted"/>
<name>A0A5N3V9X0_MUNRE</name>
<evidence type="ECO:0000313" key="2">
    <source>
        <dbReference type="EMBL" id="KAB0345932.1"/>
    </source>
</evidence>
<dbReference type="Gene3D" id="3.40.50.300">
    <property type="entry name" value="P-loop containing nucleotide triphosphate hydrolases"/>
    <property type="match status" value="1"/>
</dbReference>
<dbReference type="PANTHER" id="PTHR23122">
    <property type="entry name" value="MEMBRANE-ASSOCIATED GUANYLATE KINASE MAGUK"/>
    <property type="match status" value="1"/>
</dbReference>
<dbReference type="PROSITE" id="PS50052">
    <property type="entry name" value="GUANYLATE_KINASE_2"/>
    <property type="match status" value="1"/>
</dbReference>
<organism evidence="2 3">
    <name type="scientific">Muntiacus reevesi</name>
    <name type="common">Reeves' muntjac</name>
    <name type="synonym">Cervus reevesi</name>
    <dbReference type="NCBI Taxonomy" id="9886"/>
    <lineage>
        <taxon>Eukaryota</taxon>
        <taxon>Metazoa</taxon>
        <taxon>Chordata</taxon>
        <taxon>Craniata</taxon>
        <taxon>Vertebrata</taxon>
        <taxon>Euteleostomi</taxon>
        <taxon>Mammalia</taxon>
        <taxon>Eutheria</taxon>
        <taxon>Laurasiatheria</taxon>
        <taxon>Artiodactyla</taxon>
        <taxon>Ruminantia</taxon>
        <taxon>Pecora</taxon>
        <taxon>Cervidae</taxon>
        <taxon>Muntiacinae</taxon>
        <taxon>Muntiacus</taxon>
    </lineage>
</organism>
<dbReference type="PROSITE" id="PS00856">
    <property type="entry name" value="GUANYLATE_KINASE_1"/>
    <property type="match status" value="1"/>
</dbReference>
<dbReference type="Pfam" id="PF00625">
    <property type="entry name" value="Guanylate_kin"/>
    <property type="match status" value="1"/>
</dbReference>
<evidence type="ECO:0000259" key="1">
    <source>
        <dbReference type="PROSITE" id="PS50052"/>
    </source>
</evidence>